<dbReference type="Proteomes" id="UP000177950">
    <property type="component" value="Unassembled WGS sequence"/>
</dbReference>
<dbReference type="SUPFAM" id="SSF75169">
    <property type="entry name" value="DsrEFH-like"/>
    <property type="match status" value="1"/>
</dbReference>
<accession>A0A1F6UJW3</accession>
<dbReference type="AlphaFoldDB" id="A0A1F6UJW3"/>
<evidence type="ECO:0008006" key="4">
    <source>
        <dbReference type="Google" id="ProtNLM"/>
    </source>
</evidence>
<feature type="signal peptide" evidence="1">
    <location>
        <begin position="1"/>
        <end position="25"/>
    </location>
</feature>
<sequence>MRNAVKPLLLAAMWLMLAVSGVSHAEEKKIVLQLSDGSEEKQTLVLNVASNLLKAYGQDNVKVEIVAFGPGLRLLFADNANRDRIQSLSATGVRFSACQNTVDGMAKVLGHKPQLTKDAVEVPAGIVRIVDLTASGYTYARP</sequence>
<feature type="chain" id="PRO_5009527015" description="DsrE/DsrF-like family protein" evidence="1">
    <location>
        <begin position="26"/>
        <end position="142"/>
    </location>
</feature>
<dbReference type="EMBL" id="MFSV01000119">
    <property type="protein sequence ID" value="OGI57666.1"/>
    <property type="molecule type" value="Genomic_DNA"/>
</dbReference>
<dbReference type="InterPro" id="IPR027396">
    <property type="entry name" value="DsrEFH-like"/>
</dbReference>
<dbReference type="PANTHER" id="PTHR37691:SF1">
    <property type="entry name" value="BLR3518 PROTEIN"/>
    <property type="match status" value="1"/>
</dbReference>
<keyword evidence="1" id="KW-0732">Signal</keyword>
<dbReference type="Gene3D" id="3.40.1260.10">
    <property type="entry name" value="DsrEFH-like"/>
    <property type="match status" value="1"/>
</dbReference>
<evidence type="ECO:0000313" key="3">
    <source>
        <dbReference type="Proteomes" id="UP000177950"/>
    </source>
</evidence>
<name>A0A1F6UJW3_9PROT</name>
<organism evidence="2 3">
    <name type="scientific">Candidatus Muproteobacteria bacterium RBG_19FT_COMBO_61_10</name>
    <dbReference type="NCBI Taxonomy" id="1817761"/>
    <lineage>
        <taxon>Bacteria</taxon>
        <taxon>Pseudomonadati</taxon>
        <taxon>Pseudomonadota</taxon>
        <taxon>Candidatus Muproteobacteria</taxon>
    </lineage>
</organism>
<gene>
    <name evidence="2" type="ORF">A2V58_03650</name>
</gene>
<evidence type="ECO:0000256" key="1">
    <source>
        <dbReference type="SAM" id="SignalP"/>
    </source>
</evidence>
<evidence type="ECO:0000313" key="2">
    <source>
        <dbReference type="EMBL" id="OGI57666.1"/>
    </source>
</evidence>
<comment type="caution">
    <text evidence="2">The sequence shown here is derived from an EMBL/GenBank/DDBJ whole genome shotgun (WGS) entry which is preliminary data.</text>
</comment>
<proteinExistence type="predicted"/>
<reference evidence="2 3" key="1">
    <citation type="journal article" date="2016" name="Nat. Commun.">
        <title>Thousands of microbial genomes shed light on interconnected biogeochemical processes in an aquifer system.</title>
        <authorList>
            <person name="Anantharaman K."/>
            <person name="Brown C.T."/>
            <person name="Hug L.A."/>
            <person name="Sharon I."/>
            <person name="Castelle C.J."/>
            <person name="Probst A.J."/>
            <person name="Thomas B.C."/>
            <person name="Singh A."/>
            <person name="Wilkins M.J."/>
            <person name="Karaoz U."/>
            <person name="Brodie E.L."/>
            <person name="Williams K.H."/>
            <person name="Hubbard S.S."/>
            <person name="Banfield J.F."/>
        </authorList>
    </citation>
    <scope>NUCLEOTIDE SEQUENCE [LARGE SCALE GENOMIC DNA]</scope>
</reference>
<dbReference type="PANTHER" id="PTHR37691">
    <property type="entry name" value="BLR3518 PROTEIN"/>
    <property type="match status" value="1"/>
</dbReference>
<protein>
    <recommendedName>
        <fullName evidence="4">DsrE/DsrF-like family protein</fullName>
    </recommendedName>
</protein>